<evidence type="ECO:0000313" key="3">
    <source>
        <dbReference type="Proteomes" id="UP000003374"/>
    </source>
</evidence>
<dbReference type="GO" id="GO:0016757">
    <property type="term" value="F:glycosyltransferase activity"/>
    <property type="evidence" value="ECO:0007669"/>
    <property type="project" value="UniProtKB-ARBA"/>
</dbReference>
<dbReference type="SUPFAM" id="SSF53756">
    <property type="entry name" value="UDP-Glycosyltransferase/glycogen phosphorylase"/>
    <property type="match status" value="1"/>
</dbReference>
<evidence type="ECO:0000259" key="1">
    <source>
        <dbReference type="Pfam" id="PF13579"/>
    </source>
</evidence>
<dbReference type="InterPro" id="IPR028098">
    <property type="entry name" value="Glyco_trans_4-like_N"/>
</dbReference>
<dbReference type="RefSeq" id="WP_005004917.1">
    <property type="nucleotide sequence ID" value="NZ_CH672427.1"/>
</dbReference>
<dbReference type="CDD" id="cd03794">
    <property type="entry name" value="GT4_WbuB-like"/>
    <property type="match status" value="1"/>
</dbReference>
<reference evidence="2 3" key="1">
    <citation type="submission" date="2006-02" db="EMBL/GenBank/DDBJ databases">
        <authorList>
            <person name="Waterbury J."/>
            <person name="Ferriera S."/>
            <person name="Johnson J."/>
            <person name="Kravitz S."/>
            <person name="Halpern A."/>
            <person name="Remington K."/>
            <person name="Beeson K."/>
            <person name="Tran B."/>
            <person name="Rogers Y.-H."/>
            <person name="Friedman R."/>
            <person name="Venter J.C."/>
        </authorList>
    </citation>
    <scope>NUCLEOTIDE SEQUENCE [LARGE SCALE GENOMIC DNA]</scope>
    <source>
        <strain evidence="2 3">Nb-231</strain>
    </source>
</reference>
<dbReference type="OrthoDB" id="9787293at2"/>
<organism evidence="2 3">
    <name type="scientific">Nitrococcus mobilis Nb-231</name>
    <dbReference type="NCBI Taxonomy" id="314278"/>
    <lineage>
        <taxon>Bacteria</taxon>
        <taxon>Pseudomonadati</taxon>
        <taxon>Pseudomonadota</taxon>
        <taxon>Gammaproteobacteria</taxon>
        <taxon>Chromatiales</taxon>
        <taxon>Ectothiorhodospiraceae</taxon>
        <taxon>Nitrococcus</taxon>
    </lineage>
</organism>
<comment type="caution">
    <text evidence="2">The sequence shown here is derived from an EMBL/GenBank/DDBJ whole genome shotgun (WGS) entry which is preliminary data.</text>
</comment>
<proteinExistence type="predicted"/>
<keyword evidence="3" id="KW-1185">Reference proteome</keyword>
<dbReference type="PANTHER" id="PTHR12526">
    <property type="entry name" value="GLYCOSYLTRANSFERASE"/>
    <property type="match status" value="1"/>
</dbReference>
<dbReference type="Pfam" id="PF13692">
    <property type="entry name" value="Glyco_trans_1_4"/>
    <property type="match status" value="1"/>
</dbReference>
<evidence type="ECO:0000313" key="2">
    <source>
        <dbReference type="EMBL" id="EAR23512.1"/>
    </source>
</evidence>
<keyword evidence="2" id="KW-0808">Transferase</keyword>
<feature type="domain" description="Glycosyltransferase subfamily 4-like N-terminal" evidence="1">
    <location>
        <begin position="17"/>
        <end position="199"/>
    </location>
</feature>
<dbReference type="Gene3D" id="3.40.50.2000">
    <property type="entry name" value="Glycogen Phosphorylase B"/>
    <property type="match status" value="2"/>
</dbReference>
<dbReference type="PANTHER" id="PTHR12526:SF622">
    <property type="entry name" value="GLYCOSYLTRANSFERASE (GROUP I)"/>
    <property type="match status" value="1"/>
</dbReference>
<protein>
    <submittedName>
        <fullName evidence="2">Glycosyl transferase, group 1 family protein</fullName>
    </submittedName>
</protein>
<name>A4BMH4_9GAMM</name>
<dbReference type="AlphaFoldDB" id="A4BMH4"/>
<sequence>MNLLVVSHYFWPEAFIITDLVKRLVKHGHNVTVLTGRPNYPDGELFPGYAEPKLRHEQLPEGIDVFRVPLRPRGVGGASNLILNYLSFVWLGLRYFPRLVKNRDFDSILVFAPSPITQAIPAIFLKYCKRAHLAIWVQDLWPESLAATGFVRNRLILRAVGWMVHGIYACTDTLLVQSRAFIAPTARFARADKIIYYPNSIDPPGLDAAGDNPLPLDLLELLETHFCVVFAGNIGKAQAVETLVGAAARLKEVSGCKFVLVGSGSMVSWVRERKDTLGLDNLVLAGRFPMDTMPQIFRRAAALVVTLKDEEIFSFTVPSKLQAYLAAGKPIIAALNGEGARVVREAGAGVSCAAEDAGALAQCVRDLYVLPRSERERMGAAGYAYFLEHFEMNRQARRLVEILECRMAHTRGEG</sequence>
<accession>A4BMH4</accession>
<dbReference type="Pfam" id="PF13579">
    <property type="entry name" value="Glyco_trans_4_4"/>
    <property type="match status" value="1"/>
</dbReference>
<gene>
    <name evidence="2" type="ORF">NB231_16868</name>
</gene>
<dbReference type="HOGENOM" id="CLU_009583_11_2_6"/>
<dbReference type="Proteomes" id="UP000003374">
    <property type="component" value="Unassembled WGS sequence"/>
</dbReference>
<dbReference type="STRING" id="314278.NB231_16868"/>
<dbReference type="eggNOG" id="COG0438">
    <property type="taxonomic scope" value="Bacteria"/>
</dbReference>
<dbReference type="EMBL" id="AAOF01000001">
    <property type="protein sequence ID" value="EAR23512.1"/>
    <property type="molecule type" value="Genomic_DNA"/>
</dbReference>